<protein>
    <recommendedName>
        <fullName evidence="4">serine-type D-Ala-D-Ala carboxypeptidase</fullName>
        <ecNumber evidence="4">3.4.16.4</ecNumber>
    </recommendedName>
</protein>
<feature type="active site" evidence="13">
    <location>
        <position position="109"/>
    </location>
</feature>
<organism evidence="18 19">
    <name type="scientific">Candidatus Pullichristensenella excrementigallinarum</name>
    <dbReference type="NCBI Taxonomy" id="2840907"/>
    <lineage>
        <taxon>Bacteria</taxon>
        <taxon>Bacillati</taxon>
        <taxon>Bacillota</taxon>
        <taxon>Clostridia</taxon>
        <taxon>Candidatus Pullichristensenella</taxon>
    </lineage>
</organism>
<comment type="catalytic activity">
    <reaction evidence="12">
        <text>Preferential cleavage: (Ac)2-L-Lys-D-Ala-|-D-Ala. Also transpeptidation of peptidyl-alanyl moieties that are N-acyl substituents of D-alanine.</text>
        <dbReference type="EC" id="3.4.16.4"/>
    </reaction>
</comment>
<dbReference type="GO" id="GO:0009002">
    <property type="term" value="F:serine-type D-Ala-D-Ala carboxypeptidase activity"/>
    <property type="evidence" value="ECO:0007669"/>
    <property type="project" value="UniProtKB-EC"/>
</dbReference>
<feature type="domain" description="Peptidase S11 D-Ala-D-Ala carboxypeptidase A C-terminal" evidence="17">
    <location>
        <begin position="262"/>
        <end position="350"/>
    </location>
</feature>
<dbReference type="GO" id="GO:0009252">
    <property type="term" value="P:peptidoglycan biosynthetic process"/>
    <property type="evidence" value="ECO:0007669"/>
    <property type="project" value="UniProtKB-KW"/>
</dbReference>
<dbReference type="InterPro" id="IPR012907">
    <property type="entry name" value="Peptidase_S11_C"/>
</dbReference>
<dbReference type="InterPro" id="IPR001967">
    <property type="entry name" value="Peptidase_S11_N"/>
</dbReference>
<dbReference type="GO" id="GO:0008360">
    <property type="term" value="P:regulation of cell shape"/>
    <property type="evidence" value="ECO:0007669"/>
    <property type="project" value="UniProtKB-KW"/>
</dbReference>
<evidence type="ECO:0000256" key="14">
    <source>
        <dbReference type="PIRSR" id="PIRSR618044-2"/>
    </source>
</evidence>
<keyword evidence="8" id="KW-0378">Hydrolase</keyword>
<feature type="signal peptide" evidence="16">
    <location>
        <begin position="1"/>
        <end position="19"/>
    </location>
</feature>
<evidence type="ECO:0000256" key="16">
    <source>
        <dbReference type="SAM" id="SignalP"/>
    </source>
</evidence>
<dbReference type="InterPro" id="IPR037167">
    <property type="entry name" value="Peptidase_S11_C_sf"/>
</dbReference>
<feature type="binding site" evidence="14">
    <location>
        <position position="215"/>
    </location>
    <ligand>
        <name>substrate</name>
    </ligand>
</feature>
<evidence type="ECO:0000313" key="18">
    <source>
        <dbReference type="EMBL" id="HIU34425.1"/>
    </source>
</evidence>
<dbReference type="InterPro" id="IPR012338">
    <property type="entry name" value="Beta-lactam/transpept-like"/>
</dbReference>
<evidence type="ECO:0000256" key="9">
    <source>
        <dbReference type="ARBA" id="ARBA00022960"/>
    </source>
</evidence>
<evidence type="ECO:0000256" key="6">
    <source>
        <dbReference type="ARBA" id="ARBA00022670"/>
    </source>
</evidence>
<evidence type="ECO:0000259" key="17">
    <source>
        <dbReference type="SMART" id="SM00936"/>
    </source>
</evidence>
<dbReference type="InterPro" id="IPR018044">
    <property type="entry name" value="Peptidase_S11"/>
</dbReference>
<feature type="active site" description="Proton acceptor" evidence="13">
    <location>
        <position position="57"/>
    </location>
</feature>
<keyword evidence="7 16" id="KW-0732">Signal</keyword>
<comment type="function">
    <text evidence="1">Removes C-terminal D-alanyl residues from sugar-peptide cell wall precursors.</text>
</comment>
<evidence type="ECO:0000313" key="19">
    <source>
        <dbReference type="Proteomes" id="UP000824072"/>
    </source>
</evidence>
<dbReference type="InterPro" id="IPR015956">
    <property type="entry name" value="Peniciliin-bd_prot_C_sf"/>
</dbReference>
<keyword evidence="11" id="KW-0961">Cell wall biogenesis/degradation</keyword>
<dbReference type="Proteomes" id="UP000824072">
    <property type="component" value="Unassembled WGS sequence"/>
</dbReference>
<evidence type="ECO:0000256" key="13">
    <source>
        <dbReference type="PIRSR" id="PIRSR618044-1"/>
    </source>
</evidence>
<evidence type="ECO:0000256" key="10">
    <source>
        <dbReference type="ARBA" id="ARBA00022984"/>
    </source>
</evidence>
<dbReference type="GO" id="GO:0071555">
    <property type="term" value="P:cell wall organization"/>
    <property type="evidence" value="ECO:0007669"/>
    <property type="project" value="UniProtKB-KW"/>
</dbReference>
<comment type="similarity">
    <text evidence="3 15">Belongs to the peptidase S11 family.</text>
</comment>
<evidence type="ECO:0000256" key="1">
    <source>
        <dbReference type="ARBA" id="ARBA00003217"/>
    </source>
</evidence>
<dbReference type="Gene3D" id="2.60.410.10">
    <property type="entry name" value="D-Ala-D-Ala carboxypeptidase, C-terminal domain"/>
    <property type="match status" value="1"/>
</dbReference>
<sequence length="369" mass="39858">MKKLAALFTVLLLFCSARASEPFTVGAKGAVLIDGASGRVLFAQNADEMLPMASTTKIMTALLALENCELTESVTASKNAHGVPGTSIYLSEGETLTMEQMLYGLMLRSGNDAAVAIAEHIAGSVEDFAAMMNRRAEELGVDASYQNPHGLDAENHAASALALAQIFRQALQLEDFRTITSTQRKIIPWVGNTYSRVLENKNRLLTTYEGATGGKTGYTSRAGRCLVFSAKREEMELIGCVLNCPTWFDTATVLLDYGFENYRMKTFLEEGQFVVDAEVRGGLDGTVAVRASQSLQAAVGLDEHFTVRYDFGEGISAPIKAGDPVGRAILEINGETVAQCDLLADESVEKLTVGSALRRVLENWVALFS</sequence>
<dbReference type="SUPFAM" id="SSF56601">
    <property type="entry name" value="beta-lactamase/transpeptidase-like"/>
    <property type="match status" value="1"/>
</dbReference>
<keyword evidence="5 18" id="KW-0121">Carboxypeptidase</keyword>
<evidence type="ECO:0000256" key="11">
    <source>
        <dbReference type="ARBA" id="ARBA00023316"/>
    </source>
</evidence>
<keyword evidence="9" id="KW-0133">Cell shape</keyword>
<feature type="chain" id="PRO_5039554927" description="serine-type D-Ala-D-Ala carboxypeptidase" evidence="16">
    <location>
        <begin position="20"/>
        <end position="369"/>
    </location>
</feature>
<evidence type="ECO:0000256" key="3">
    <source>
        <dbReference type="ARBA" id="ARBA00007164"/>
    </source>
</evidence>
<dbReference type="SUPFAM" id="SSF69189">
    <property type="entry name" value="Penicillin-binding protein associated domain"/>
    <property type="match status" value="1"/>
</dbReference>
<proteinExistence type="inferred from homology"/>
<dbReference type="GO" id="GO:0006508">
    <property type="term" value="P:proteolysis"/>
    <property type="evidence" value="ECO:0007669"/>
    <property type="project" value="UniProtKB-KW"/>
</dbReference>
<dbReference type="SMART" id="SM00936">
    <property type="entry name" value="PBP5_C"/>
    <property type="match status" value="1"/>
</dbReference>
<gene>
    <name evidence="18" type="ORF">IAB02_07660</name>
</gene>
<evidence type="ECO:0000256" key="5">
    <source>
        <dbReference type="ARBA" id="ARBA00022645"/>
    </source>
</evidence>
<comment type="pathway">
    <text evidence="2">Cell wall biogenesis; peptidoglycan biosynthesis.</text>
</comment>
<keyword evidence="6" id="KW-0645">Protease</keyword>
<dbReference type="EC" id="3.4.16.4" evidence="4"/>
<keyword evidence="10" id="KW-0573">Peptidoglycan synthesis</keyword>
<dbReference type="PANTHER" id="PTHR21581:SF33">
    <property type="entry name" value="D-ALANYL-D-ALANINE CARBOXYPEPTIDASE DACB"/>
    <property type="match status" value="1"/>
</dbReference>
<evidence type="ECO:0000256" key="8">
    <source>
        <dbReference type="ARBA" id="ARBA00022801"/>
    </source>
</evidence>
<feature type="active site" description="Acyl-ester intermediate" evidence="13">
    <location>
        <position position="54"/>
    </location>
</feature>
<dbReference type="EMBL" id="DVMU01000175">
    <property type="protein sequence ID" value="HIU34425.1"/>
    <property type="molecule type" value="Genomic_DNA"/>
</dbReference>
<dbReference type="AlphaFoldDB" id="A0A9D1ICH7"/>
<accession>A0A9D1ICH7</accession>
<dbReference type="PANTHER" id="PTHR21581">
    <property type="entry name" value="D-ALANYL-D-ALANINE CARBOXYPEPTIDASE"/>
    <property type="match status" value="1"/>
</dbReference>
<reference evidence="18" key="1">
    <citation type="submission" date="2020-10" db="EMBL/GenBank/DDBJ databases">
        <authorList>
            <person name="Gilroy R."/>
        </authorList>
    </citation>
    <scope>NUCLEOTIDE SEQUENCE</scope>
    <source>
        <strain evidence="18">ChiHcec3-11533</strain>
    </source>
</reference>
<dbReference type="Pfam" id="PF07943">
    <property type="entry name" value="PBP5_C"/>
    <property type="match status" value="1"/>
</dbReference>
<reference evidence="18" key="2">
    <citation type="journal article" date="2021" name="PeerJ">
        <title>Extensive microbial diversity within the chicken gut microbiome revealed by metagenomics and culture.</title>
        <authorList>
            <person name="Gilroy R."/>
            <person name="Ravi A."/>
            <person name="Getino M."/>
            <person name="Pursley I."/>
            <person name="Horton D.L."/>
            <person name="Alikhan N.F."/>
            <person name="Baker D."/>
            <person name="Gharbi K."/>
            <person name="Hall N."/>
            <person name="Watson M."/>
            <person name="Adriaenssens E.M."/>
            <person name="Foster-Nyarko E."/>
            <person name="Jarju S."/>
            <person name="Secka A."/>
            <person name="Antonio M."/>
            <person name="Oren A."/>
            <person name="Chaudhuri R.R."/>
            <person name="La Ragione R."/>
            <person name="Hildebrand F."/>
            <person name="Pallen M.J."/>
        </authorList>
    </citation>
    <scope>NUCLEOTIDE SEQUENCE</scope>
    <source>
        <strain evidence="18">ChiHcec3-11533</strain>
    </source>
</reference>
<dbReference type="Pfam" id="PF00768">
    <property type="entry name" value="Peptidase_S11"/>
    <property type="match status" value="1"/>
</dbReference>
<evidence type="ECO:0000256" key="15">
    <source>
        <dbReference type="RuleBase" id="RU004016"/>
    </source>
</evidence>
<comment type="caution">
    <text evidence="18">The sequence shown here is derived from an EMBL/GenBank/DDBJ whole genome shotgun (WGS) entry which is preliminary data.</text>
</comment>
<dbReference type="PRINTS" id="PR00725">
    <property type="entry name" value="DADACBPTASE1"/>
</dbReference>
<evidence type="ECO:0000256" key="12">
    <source>
        <dbReference type="ARBA" id="ARBA00034000"/>
    </source>
</evidence>
<evidence type="ECO:0000256" key="2">
    <source>
        <dbReference type="ARBA" id="ARBA00004752"/>
    </source>
</evidence>
<evidence type="ECO:0000256" key="4">
    <source>
        <dbReference type="ARBA" id="ARBA00012448"/>
    </source>
</evidence>
<evidence type="ECO:0000256" key="7">
    <source>
        <dbReference type="ARBA" id="ARBA00022729"/>
    </source>
</evidence>
<dbReference type="Gene3D" id="3.40.710.10">
    <property type="entry name" value="DD-peptidase/beta-lactamase superfamily"/>
    <property type="match status" value="1"/>
</dbReference>
<name>A0A9D1ICH7_9FIRM</name>